<sequence length="281" mass="31186">MKETEQVSEAPHGLEGAWLDLTNRVRVSGDTVEACSAFSIGPPRCRWLLQATDRGVNCAALDHYVPHICGTHTETVYHIAHHRYIKRAVCEIPFFRFHKARIQVCTAKIACTEQVLPSADTDYPCLEPNDLIVGPSALNRAPRYTRAQDSTIEALILIVVGPDGTSDWRDGKLDDRPPYLTPAAIESLATRYPNMRHLLTNLPSVDRRRDGGLVRSHRAFFATDFAGDGTPSESPQKTITELLRVPPDWQLYDDAEGVVCISLAPIEGLDAIPSSVYFKSH</sequence>
<dbReference type="AlphaFoldDB" id="M1V9L3"/>
<gene>
    <name evidence="1" type="ORF">CYME_CMO256C</name>
</gene>
<proteinExistence type="predicted"/>
<dbReference type="GO" id="GO:0004061">
    <property type="term" value="F:arylformamidase activity"/>
    <property type="evidence" value="ECO:0007669"/>
    <property type="project" value="InterPro"/>
</dbReference>
<accession>M1V9L3</accession>
<organism evidence="1 2">
    <name type="scientific">Cyanidioschyzon merolae (strain NIES-3377 / 10D)</name>
    <name type="common">Unicellular red alga</name>
    <dbReference type="NCBI Taxonomy" id="280699"/>
    <lineage>
        <taxon>Eukaryota</taxon>
        <taxon>Rhodophyta</taxon>
        <taxon>Bangiophyceae</taxon>
        <taxon>Cyanidiales</taxon>
        <taxon>Cyanidiaceae</taxon>
        <taxon>Cyanidioschyzon</taxon>
    </lineage>
</organism>
<dbReference type="GO" id="GO:0019441">
    <property type="term" value="P:L-tryptophan catabolic process to kynurenine"/>
    <property type="evidence" value="ECO:0007669"/>
    <property type="project" value="InterPro"/>
</dbReference>
<keyword evidence="2" id="KW-1185">Reference proteome</keyword>
<dbReference type="Proteomes" id="UP000007014">
    <property type="component" value="Chromosome 15"/>
</dbReference>
<dbReference type="KEGG" id="cme:CYME_CMO256C"/>
<dbReference type="HOGENOM" id="CLU_991624_0_0_1"/>
<dbReference type="InterPro" id="IPR037175">
    <property type="entry name" value="KFase_sf"/>
</dbReference>
<reference evidence="1 2" key="1">
    <citation type="journal article" date="2004" name="Nature">
        <title>Genome sequence of the ultrasmall unicellular red alga Cyanidioschyzon merolae 10D.</title>
        <authorList>
            <person name="Matsuzaki M."/>
            <person name="Misumi O."/>
            <person name="Shin-i T."/>
            <person name="Maruyama S."/>
            <person name="Takahara M."/>
            <person name="Miyagishima S."/>
            <person name="Mori T."/>
            <person name="Nishida K."/>
            <person name="Yagisawa F."/>
            <person name="Nishida K."/>
            <person name="Yoshida Y."/>
            <person name="Nishimura Y."/>
            <person name="Nakao S."/>
            <person name="Kobayashi T."/>
            <person name="Momoyama Y."/>
            <person name="Higashiyama T."/>
            <person name="Minoda A."/>
            <person name="Sano M."/>
            <person name="Nomoto H."/>
            <person name="Oishi K."/>
            <person name="Hayashi H."/>
            <person name="Ohta F."/>
            <person name="Nishizaka S."/>
            <person name="Haga S."/>
            <person name="Miura S."/>
            <person name="Morishita T."/>
            <person name="Kabeya Y."/>
            <person name="Terasawa K."/>
            <person name="Suzuki Y."/>
            <person name="Ishii Y."/>
            <person name="Asakawa S."/>
            <person name="Takano H."/>
            <person name="Ohta N."/>
            <person name="Kuroiwa H."/>
            <person name="Tanaka K."/>
            <person name="Shimizu N."/>
            <person name="Sugano S."/>
            <person name="Sato N."/>
            <person name="Nozaki H."/>
            <person name="Ogasawara N."/>
            <person name="Kohara Y."/>
            <person name="Kuroiwa T."/>
        </authorList>
    </citation>
    <scope>NUCLEOTIDE SEQUENCE [LARGE SCALE GENOMIC DNA]</scope>
    <source>
        <strain evidence="1 2">10D</strain>
    </source>
</reference>
<dbReference type="EMBL" id="AP006497">
    <property type="protein sequence ID" value="BAM81599.1"/>
    <property type="molecule type" value="Genomic_DNA"/>
</dbReference>
<dbReference type="Gramene" id="CMO256CT">
    <property type="protein sequence ID" value="CMO256CT"/>
    <property type="gene ID" value="CMO256C"/>
</dbReference>
<protein>
    <submittedName>
        <fullName evidence="1">Uncharacterized protein</fullName>
    </submittedName>
</protein>
<dbReference type="GeneID" id="16995734"/>
<name>M1V9L3_CYAM1</name>
<dbReference type="RefSeq" id="XP_005537635.1">
    <property type="nucleotide sequence ID" value="XM_005537578.1"/>
</dbReference>
<dbReference type="OMA" id="THTECVG"/>
<evidence type="ECO:0000313" key="2">
    <source>
        <dbReference type="Proteomes" id="UP000007014"/>
    </source>
</evidence>
<reference evidence="1 2" key="2">
    <citation type="journal article" date="2007" name="BMC Biol.">
        <title>A 100%-complete sequence reveals unusually simple genomic features in the hot-spring red alga Cyanidioschyzon merolae.</title>
        <authorList>
            <person name="Nozaki H."/>
            <person name="Takano H."/>
            <person name="Misumi O."/>
            <person name="Terasawa K."/>
            <person name="Matsuzaki M."/>
            <person name="Maruyama S."/>
            <person name="Nishida K."/>
            <person name="Yagisawa F."/>
            <person name="Yoshida Y."/>
            <person name="Fujiwara T."/>
            <person name="Takio S."/>
            <person name="Tamura K."/>
            <person name="Chung S.J."/>
            <person name="Nakamura S."/>
            <person name="Kuroiwa H."/>
            <person name="Tanaka K."/>
            <person name="Sato N."/>
            <person name="Kuroiwa T."/>
        </authorList>
    </citation>
    <scope>NUCLEOTIDE SEQUENCE [LARGE SCALE GENOMIC DNA]</scope>
    <source>
        <strain evidence="1 2">10D</strain>
    </source>
</reference>
<dbReference type="OrthoDB" id="10386438at2759"/>
<evidence type="ECO:0000313" key="1">
    <source>
        <dbReference type="EMBL" id="BAM81599.1"/>
    </source>
</evidence>
<dbReference type="Gene3D" id="3.50.30.50">
    <property type="entry name" value="Putative cyclase"/>
    <property type="match status" value="1"/>
</dbReference>